<sequence>MQSGAREFRESGGGGVEVVSTRWGTVGPPLRAPGDSSSGLLVTRSRACVAGIVRHAGSRCGRVVWGENHMPLQPEFNLRELPDDVVAIVLQHISESCFVDLFRVANACSRFRRLLMNEPRIRRTLVLPRSLLLCEVVLDILQHEFNHLNLAVQRLHVAHVALDAHVFAAAFPAMRTLVVDNHDGPIRFFEPGAFPHVQELAIQNSIYLCVDDLPEDIERAFPNLRELTLKAIHPLLRVPFRLPKLRRLNLECGTLSRVSHSYLQFADCQLKLYEDTVEVLDISDNFAPRDELLAFLSMFGAYRLRELRMRNFMLLSRRGENVLDLSSFTELERLDASHCSGLHSLVVTSPKLTHLELNGSRDVSNVELNSTRLAYVDFRGCPELVLGKRNQNRLAKLASSCSVLGHEETDC</sequence>
<comment type="caution">
    <text evidence="2">The sequence shown here is derived from an EMBL/GenBank/DDBJ whole genome shotgun (WGS) entry which is preliminary data.</text>
</comment>
<dbReference type="InterPro" id="IPR032675">
    <property type="entry name" value="LRR_dom_sf"/>
</dbReference>
<keyword evidence="3" id="KW-1185">Reference proteome</keyword>
<dbReference type="SUPFAM" id="SSF52047">
    <property type="entry name" value="RNI-like"/>
    <property type="match status" value="1"/>
</dbReference>
<dbReference type="InterPro" id="IPR001810">
    <property type="entry name" value="F-box_dom"/>
</dbReference>
<dbReference type="AlphaFoldDB" id="A0A5J4YN30"/>
<proteinExistence type="predicted"/>
<dbReference type="EMBL" id="VRMN01000009">
    <property type="protein sequence ID" value="KAA8492575.1"/>
    <property type="molecule type" value="Genomic_DNA"/>
</dbReference>
<evidence type="ECO:0000259" key="1">
    <source>
        <dbReference type="PROSITE" id="PS50181"/>
    </source>
</evidence>
<dbReference type="PROSITE" id="PS50181">
    <property type="entry name" value="FBOX"/>
    <property type="match status" value="1"/>
</dbReference>
<dbReference type="Gene3D" id="3.80.10.10">
    <property type="entry name" value="Ribonuclease Inhibitor"/>
    <property type="match status" value="1"/>
</dbReference>
<dbReference type="Proteomes" id="UP000324585">
    <property type="component" value="Unassembled WGS sequence"/>
</dbReference>
<protein>
    <recommendedName>
        <fullName evidence="1">F-box domain-containing protein</fullName>
    </recommendedName>
</protein>
<accession>A0A5J4YN30</accession>
<dbReference type="InterPro" id="IPR036047">
    <property type="entry name" value="F-box-like_dom_sf"/>
</dbReference>
<evidence type="ECO:0000313" key="2">
    <source>
        <dbReference type="EMBL" id="KAA8492575.1"/>
    </source>
</evidence>
<feature type="domain" description="F-box" evidence="1">
    <location>
        <begin position="75"/>
        <end position="124"/>
    </location>
</feature>
<evidence type="ECO:0000313" key="3">
    <source>
        <dbReference type="Proteomes" id="UP000324585"/>
    </source>
</evidence>
<name>A0A5J4YN30_PORPP</name>
<gene>
    <name evidence="2" type="ORF">FVE85_8082</name>
</gene>
<reference evidence="3" key="1">
    <citation type="journal article" date="2019" name="Nat. Commun.">
        <title>Expansion of phycobilisome linker gene families in mesophilic red algae.</title>
        <authorList>
            <person name="Lee J."/>
            <person name="Kim D."/>
            <person name="Bhattacharya D."/>
            <person name="Yoon H.S."/>
        </authorList>
    </citation>
    <scope>NUCLEOTIDE SEQUENCE [LARGE SCALE GENOMIC DNA]</scope>
    <source>
        <strain evidence="3">CCMP 1328</strain>
    </source>
</reference>
<dbReference type="SUPFAM" id="SSF81383">
    <property type="entry name" value="F-box domain"/>
    <property type="match status" value="1"/>
</dbReference>
<organism evidence="2 3">
    <name type="scientific">Porphyridium purpureum</name>
    <name type="common">Red alga</name>
    <name type="synonym">Porphyridium cruentum</name>
    <dbReference type="NCBI Taxonomy" id="35688"/>
    <lineage>
        <taxon>Eukaryota</taxon>
        <taxon>Rhodophyta</taxon>
        <taxon>Bangiophyceae</taxon>
        <taxon>Porphyridiales</taxon>
        <taxon>Porphyridiaceae</taxon>
        <taxon>Porphyridium</taxon>
    </lineage>
</organism>